<feature type="region of interest" description="Disordered" evidence="1">
    <location>
        <begin position="137"/>
        <end position="184"/>
    </location>
</feature>
<organism evidence="2 3">
    <name type="scientific">Barnesiella viscericola</name>
    <dbReference type="NCBI Taxonomy" id="397865"/>
    <lineage>
        <taxon>Bacteria</taxon>
        <taxon>Pseudomonadati</taxon>
        <taxon>Bacteroidota</taxon>
        <taxon>Bacteroidia</taxon>
        <taxon>Bacteroidales</taxon>
        <taxon>Barnesiellaceae</taxon>
        <taxon>Barnesiella</taxon>
    </lineage>
</organism>
<sequence length="242" mass="27172">MISREQIRNLLNGVCDQPITRADADQMAADYPYFTVPQLLYLKYTPGAMPDERRIQQALIQASPDEHLETVLDIEGESFADLYPKAPHTDTTMQAIDLFLGTYQKGGKLPTEDSLDKLIAGSVLAQADYMSLLKDEQPATPQPERKAAPAQPAVERKLETGPTPTRKATAERGNAPAVPPADTATDDTFFTESLAKIYIKQRRYEKALQIIKKLSLKYPEKNIYFADQIRFLEKLIINIKTE</sequence>
<dbReference type="EMBL" id="DYUD01000026">
    <property type="protein sequence ID" value="HJG89769.1"/>
    <property type="molecule type" value="Genomic_DNA"/>
</dbReference>
<name>A0A921SVU5_9BACT</name>
<reference evidence="2" key="2">
    <citation type="submission" date="2021-09" db="EMBL/GenBank/DDBJ databases">
        <authorList>
            <person name="Gilroy R."/>
        </authorList>
    </citation>
    <scope>NUCLEOTIDE SEQUENCE</scope>
    <source>
        <strain evidence="2">CHK121-7720</strain>
    </source>
</reference>
<gene>
    <name evidence="2" type="ORF">K8U91_09930</name>
</gene>
<dbReference type="RefSeq" id="WP_025278125.1">
    <property type="nucleotide sequence ID" value="NZ_DYUD01000026.1"/>
</dbReference>
<dbReference type="GeneID" id="90530390"/>
<evidence type="ECO:0008006" key="4">
    <source>
        <dbReference type="Google" id="ProtNLM"/>
    </source>
</evidence>
<dbReference type="AlphaFoldDB" id="A0A921SVU5"/>
<dbReference type="Proteomes" id="UP000757103">
    <property type="component" value="Unassembled WGS sequence"/>
</dbReference>
<reference evidence="2" key="1">
    <citation type="journal article" date="2021" name="PeerJ">
        <title>Extensive microbial diversity within the chicken gut microbiome revealed by metagenomics and culture.</title>
        <authorList>
            <person name="Gilroy R."/>
            <person name="Ravi A."/>
            <person name="Getino M."/>
            <person name="Pursley I."/>
            <person name="Horton D.L."/>
            <person name="Alikhan N.F."/>
            <person name="Baker D."/>
            <person name="Gharbi K."/>
            <person name="Hall N."/>
            <person name="Watson M."/>
            <person name="Adriaenssens E.M."/>
            <person name="Foster-Nyarko E."/>
            <person name="Jarju S."/>
            <person name="Secka A."/>
            <person name="Antonio M."/>
            <person name="Oren A."/>
            <person name="Chaudhuri R.R."/>
            <person name="La Ragione R."/>
            <person name="Hildebrand F."/>
            <person name="Pallen M.J."/>
        </authorList>
    </citation>
    <scope>NUCLEOTIDE SEQUENCE</scope>
    <source>
        <strain evidence="2">CHK121-7720</strain>
    </source>
</reference>
<evidence type="ECO:0000313" key="3">
    <source>
        <dbReference type="Proteomes" id="UP000757103"/>
    </source>
</evidence>
<accession>A0A921SVU5</accession>
<evidence type="ECO:0000256" key="1">
    <source>
        <dbReference type="SAM" id="MobiDB-lite"/>
    </source>
</evidence>
<comment type="caution">
    <text evidence="2">The sequence shown here is derived from an EMBL/GenBank/DDBJ whole genome shotgun (WGS) entry which is preliminary data.</text>
</comment>
<proteinExistence type="predicted"/>
<feature type="compositionally biased region" description="Basic and acidic residues" evidence="1">
    <location>
        <begin position="137"/>
        <end position="147"/>
    </location>
</feature>
<protein>
    <recommendedName>
        <fullName evidence="4">Tetratricopeptide repeat protein</fullName>
    </recommendedName>
</protein>
<evidence type="ECO:0000313" key="2">
    <source>
        <dbReference type="EMBL" id="HJG89769.1"/>
    </source>
</evidence>